<feature type="transmembrane region" description="Helical" evidence="1">
    <location>
        <begin position="333"/>
        <end position="352"/>
    </location>
</feature>
<sequence length="653" mass="71720">MKSHHATQRLIAGMLWFQTLGAGTMQTAARAFGATPARRWTWLTLGVWAALPVLSLLPLWLNLLNPVLPDAHDYFRYAVLSSHFQEAMAAGIWYPRWLPEFNGGYGYPEFVFYQPGYFFLNSLLAVLTDDLLWRQLLTLATLCLIGGLGAYRLARTFVDRLSALALVVLFQAAPYVHINLSERGDLSEWMVIQLSPWVLHWSWCLLAPVQRSTMDLRGRALCWSGLTLVLAASFYSHPIAVLFLPLVVALLGVLTLAGTGHQAPLAARLRSLFELAGALLLALALASPYWLPVAQLKPLVNAQAAAIGSFETWRNVVSLSGVLFGLPDPSASFSHQAFLAAPFVALALSGAWQGRGHPLIRAAGVVYLVLFLAMLPTGRWFWHLYPFSLMQFPWRLAVFAPALQVLCTLGYWQGSTRHPVLRRLGLTLGLLALTWSVWKYHDFRALPVLGEPVAGAQLDCIKTYPSLARPNTVVATLDFGEWLPARFAKNPPETARHTPASPACEAQLARHRAALTGRLGFDPFSNPSTLNWMTSDSAHWQGQPQPGHSPHALNYRFAGASPGVVVIQQIYLPGWSVHVNGVALAAATIEEQLLPDGRMQVRLAAGEHTITARYDGPPGSMQRSAAIGLALLLAAAYWLRRLRKPGAGLPMTK</sequence>
<feature type="transmembrane region" description="Helical" evidence="1">
    <location>
        <begin position="359"/>
        <end position="382"/>
    </location>
</feature>
<feature type="transmembrane region" description="Helical" evidence="1">
    <location>
        <begin position="394"/>
        <end position="412"/>
    </location>
</feature>
<dbReference type="Proteomes" id="UP000575083">
    <property type="component" value="Unassembled WGS sequence"/>
</dbReference>
<organism evidence="2 3">
    <name type="scientific">Acidovorax soli</name>
    <dbReference type="NCBI Taxonomy" id="592050"/>
    <lineage>
        <taxon>Bacteria</taxon>
        <taxon>Pseudomonadati</taxon>
        <taxon>Pseudomonadota</taxon>
        <taxon>Betaproteobacteria</taxon>
        <taxon>Burkholderiales</taxon>
        <taxon>Comamonadaceae</taxon>
        <taxon>Acidovorax</taxon>
    </lineage>
</organism>
<reference evidence="2 3" key="1">
    <citation type="submission" date="2020-08" db="EMBL/GenBank/DDBJ databases">
        <title>Functional genomics of gut bacteria from endangered species of beetles.</title>
        <authorList>
            <person name="Carlos-Shanley C."/>
        </authorList>
    </citation>
    <scope>NUCLEOTIDE SEQUENCE [LARGE SCALE GENOMIC DNA]</scope>
    <source>
        <strain evidence="2 3">S00198</strain>
    </source>
</reference>
<feature type="transmembrane region" description="Helical" evidence="1">
    <location>
        <begin position="43"/>
        <end position="62"/>
    </location>
</feature>
<keyword evidence="1" id="KW-0472">Membrane</keyword>
<feature type="transmembrane region" description="Helical" evidence="1">
    <location>
        <begin position="132"/>
        <end position="154"/>
    </location>
</feature>
<feature type="transmembrane region" description="Helical" evidence="1">
    <location>
        <begin position="424"/>
        <end position="441"/>
    </location>
</feature>
<gene>
    <name evidence="2" type="ORF">HNP48_001703</name>
</gene>
<keyword evidence="1" id="KW-0812">Transmembrane</keyword>
<feature type="transmembrane region" description="Helical" evidence="1">
    <location>
        <begin position="272"/>
        <end position="291"/>
    </location>
</feature>
<evidence type="ECO:0000313" key="2">
    <source>
        <dbReference type="EMBL" id="MBB6559039.1"/>
    </source>
</evidence>
<evidence type="ECO:0000313" key="3">
    <source>
        <dbReference type="Proteomes" id="UP000575083"/>
    </source>
</evidence>
<dbReference type="AlphaFoldDB" id="A0A7X0PCE3"/>
<feature type="transmembrane region" description="Helical" evidence="1">
    <location>
        <begin position="161"/>
        <end position="178"/>
    </location>
</feature>
<protein>
    <submittedName>
        <fullName evidence="2">Anti-sigma factor RsiW</fullName>
    </submittedName>
</protein>
<feature type="transmembrane region" description="Helical" evidence="1">
    <location>
        <begin position="242"/>
        <end position="260"/>
    </location>
</feature>
<dbReference type="RefSeq" id="WP_184856434.1">
    <property type="nucleotide sequence ID" value="NZ_JACHLK010000002.1"/>
</dbReference>
<comment type="caution">
    <text evidence="2">The sequence shown here is derived from an EMBL/GenBank/DDBJ whole genome shotgun (WGS) entry which is preliminary data.</text>
</comment>
<name>A0A7X0PCE3_9BURK</name>
<accession>A0A7X0PCE3</accession>
<dbReference type="EMBL" id="JACHLK010000002">
    <property type="protein sequence ID" value="MBB6559039.1"/>
    <property type="molecule type" value="Genomic_DNA"/>
</dbReference>
<keyword evidence="1" id="KW-1133">Transmembrane helix</keyword>
<proteinExistence type="predicted"/>
<keyword evidence="3" id="KW-1185">Reference proteome</keyword>
<evidence type="ECO:0000256" key="1">
    <source>
        <dbReference type="SAM" id="Phobius"/>
    </source>
</evidence>